<organism evidence="1">
    <name type="scientific">Lactobacillus delbrueckii subsp. lactis</name>
    <dbReference type="NCBI Taxonomy" id="29397"/>
    <lineage>
        <taxon>Bacteria</taxon>
        <taxon>Bacillati</taxon>
        <taxon>Bacillota</taxon>
        <taxon>Bacilli</taxon>
        <taxon>Lactobacillales</taxon>
        <taxon>Lactobacillaceae</taxon>
        <taxon>Lactobacillus</taxon>
    </lineage>
</organism>
<evidence type="ECO:0000313" key="1">
    <source>
        <dbReference type="EMBL" id="AZA15917.1"/>
    </source>
</evidence>
<proteinExistence type="predicted"/>
<gene>
    <name evidence="1" type="ORF">DQL93_04665</name>
</gene>
<protein>
    <submittedName>
        <fullName evidence="1">Uncharacterized protein</fullName>
    </submittedName>
</protein>
<sequence>MLFFGVVGALNRYCFLKSCARGLFYSLANFWPIDRTCYTLRGYNKQGTVEAKFPLIEGGNASQVHFTLKKVSKRSRAFKLAYNAK</sequence>
<reference evidence="1" key="1">
    <citation type="submission" date="2018-07" db="EMBL/GenBank/DDBJ databases">
        <authorList>
            <person name="Somerville V."/>
        </authorList>
    </citation>
    <scope>NUCLEOTIDE SEQUENCE</scope>
    <source>
        <strain evidence="1">NWC_2_2</strain>
    </source>
</reference>
<dbReference type="EMBL" id="CP031023">
    <property type="protein sequence ID" value="AZA15917.1"/>
    <property type="molecule type" value="Genomic_DNA"/>
</dbReference>
<accession>A0A3G6K8X9</accession>
<dbReference type="AlphaFoldDB" id="A0A3G6K8X9"/>
<name>A0A3G6K8X9_LACDL</name>